<reference evidence="2" key="1">
    <citation type="submission" date="2020-10" db="EMBL/GenBank/DDBJ databases">
        <authorList>
            <person name="Gilroy R."/>
        </authorList>
    </citation>
    <scope>NUCLEOTIDE SEQUENCE</scope>
    <source>
        <strain evidence="2">ChiW13-3771</strain>
    </source>
</reference>
<feature type="transmembrane region" description="Helical" evidence="1">
    <location>
        <begin position="123"/>
        <end position="141"/>
    </location>
</feature>
<evidence type="ECO:0000313" key="2">
    <source>
        <dbReference type="EMBL" id="HIR88001.1"/>
    </source>
</evidence>
<evidence type="ECO:0000313" key="3">
    <source>
        <dbReference type="Proteomes" id="UP000824201"/>
    </source>
</evidence>
<evidence type="ECO:0000256" key="1">
    <source>
        <dbReference type="SAM" id="Phobius"/>
    </source>
</evidence>
<protein>
    <submittedName>
        <fullName evidence="2">Uncharacterized protein</fullName>
    </submittedName>
</protein>
<reference evidence="2" key="2">
    <citation type="journal article" date="2021" name="PeerJ">
        <title>Extensive microbial diversity within the chicken gut microbiome revealed by metagenomics and culture.</title>
        <authorList>
            <person name="Gilroy R."/>
            <person name="Ravi A."/>
            <person name="Getino M."/>
            <person name="Pursley I."/>
            <person name="Horton D.L."/>
            <person name="Alikhan N.F."/>
            <person name="Baker D."/>
            <person name="Gharbi K."/>
            <person name="Hall N."/>
            <person name="Watson M."/>
            <person name="Adriaenssens E.M."/>
            <person name="Foster-Nyarko E."/>
            <person name="Jarju S."/>
            <person name="Secka A."/>
            <person name="Antonio M."/>
            <person name="Oren A."/>
            <person name="Chaudhuri R.R."/>
            <person name="La Ragione R."/>
            <person name="Hildebrand F."/>
            <person name="Pallen M.J."/>
        </authorList>
    </citation>
    <scope>NUCLEOTIDE SEQUENCE</scope>
    <source>
        <strain evidence="2">ChiW13-3771</strain>
    </source>
</reference>
<keyword evidence="1" id="KW-1133">Transmembrane helix</keyword>
<dbReference type="Proteomes" id="UP000824201">
    <property type="component" value="Unassembled WGS sequence"/>
</dbReference>
<dbReference type="EMBL" id="DVHN01000040">
    <property type="protein sequence ID" value="HIR88001.1"/>
    <property type="molecule type" value="Genomic_DNA"/>
</dbReference>
<name>A0A9D1EDD2_9FIRM</name>
<organism evidence="2 3">
    <name type="scientific">Candidatus Fimimorpha faecalis</name>
    <dbReference type="NCBI Taxonomy" id="2840824"/>
    <lineage>
        <taxon>Bacteria</taxon>
        <taxon>Bacillati</taxon>
        <taxon>Bacillota</taxon>
        <taxon>Clostridia</taxon>
        <taxon>Eubacteriales</taxon>
        <taxon>Candidatus Fimimorpha</taxon>
    </lineage>
</organism>
<gene>
    <name evidence="2" type="ORF">IAC96_03525</name>
</gene>
<keyword evidence="1" id="KW-0812">Transmembrane</keyword>
<proteinExistence type="predicted"/>
<comment type="caution">
    <text evidence="2">The sequence shown here is derived from an EMBL/GenBank/DDBJ whole genome shotgun (WGS) entry which is preliminary data.</text>
</comment>
<dbReference type="AlphaFoldDB" id="A0A9D1EDD2"/>
<feature type="transmembrane region" description="Helical" evidence="1">
    <location>
        <begin position="147"/>
        <end position="164"/>
    </location>
</feature>
<accession>A0A9D1EDD2</accession>
<sequence length="223" mass="25514">MDGREIEKLFGNKKEKVKKEISKIYEKIAEDLQNSSLDILTKKITIEEISKVNHYIQNLEQEIRSEAYEKMKQVGVPENCKNIIWVKVRKRVGVPEMKLCHEDEISVTNKEELLREKRGNREGLIIAIAGVCIEILGFLFIPAIGKWIVVVEGIGLIAIAGGTYKTYKDVLKTKSEIAINPEKQVTVTDICKKQSELNAKIICDWLDCICRTLLDEIKKEIQK</sequence>
<keyword evidence="1" id="KW-0472">Membrane</keyword>